<dbReference type="SUPFAM" id="SSF82185">
    <property type="entry name" value="Histone H3 K4-specific methyltransferase SET7/9 N-terminal domain"/>
    <property type="match status" value="1"/>
</dbReference>
<dbReference type="InterPro" id="IPR003409">
    <property type="entry name" value="MORN"/>
</dbReference>
<accession>Q4T8K2</accession>
<feature type="domain" description="C2H2-type" evidence="14">
    <location>
        <begin position="1335"/>
        <end position="1362"/>
    </location>
</feature>
<feature type="compositionally biased region" description="Low complexity" evidence="13">
    <location>
        <begin position="1052"/>
        <end position="1075"/>
    </location>
</feature>
<feature type="domain" description="C2H2-type" evidence="14">
    <location>
        <begin position="1391"/>
        <end position="1418"/>
    </location>
</feature>
<feature type="domain" description="C2H2-type" evidence="14">
    <location>
        <begin position="1221"/>
        <end position="1250"/>
    </location>
</feature>
<feature type="domain" description="C2H2-type" evidence="14">
    <location>
        <begin position="1307"/>
        <end position="1334"/>
    </location>
</feature>
<evidence type="ECO:0000256" key="5">
    <source>
        <dbReference type="ARBA" id="ARBA00022737"/>
    </source>
</evidence>
<evidence type="ECO:0000256" key="2">
    <source>
        <dbReference type="ARBA" id="ARBA00004123"/>
    </source>
</evidence>
<name>Q4T8K2_TETNG</name>
<dbReference type="InterPro" id="IPR013087">
    <property type="entry name" value="Znf_C2H2_type"/>
</dbReference>
<comment type="subcellular location">
    <subcellularLocation>
        <location evidence="2">Nucleus</location>
    </subcellularLocation>
</comment>
<dbReference type="FunFam" id="3.30.160.60:FF:000624">
    <property type="entry name" value="zinc finger protein 697"/>
    <property type="match status" value="1"/>
</dbReference>
<organism evidence="15">
    <name type="scientific">Tetraodon nigroviridis</name>
    <name type="common">Spotted green pufferfish</name>
    <name type="synonym">Chelonodon nigroviridis</name>
    <dbReference type="NCBI Taxonomy" id="99883"/>
    <lineage>
        <taxon>Eukaryota</taxon>
        <taxon>Metazoa</taxon>
        <taxon>Chordata</taxon>
        <taxon>Craniata</taxon>
        <taxon>Vertebrata</taxon>
        <taxon>Euteleostomi</taxon>
        <taxon>Actinopterygii</taxon>
        <taxon>Neopterygii</taxon>
        <taxon>Teleostei</taxon>
        <taxon>Neoteleostei</taxon>
        <taxon>Acanthomorphata</taxon>
        <taxon>Eupercaria</taxon>
        <taxon>Tetraodontiformes</taxon>
        <taxon>Tetradontoidea</taxon>
        <taxon>Tetraodontidae</taxon>
        <taxon>Tetraodon</taxon>
    </lineage>
</organism>
<proteinExistence type="inferred from homology"/>
<sequence length="1443" mass="161001">MSRSPESRPEWVIHGGVREVGGLIDGVSVEVETLSDVSVLSPHPSDRSFLSGNNLPGPVAWRDAAWLWRTAERPVRDGGRHPLPPADVHKLPPLRAQPRPPCCAGGQQRRGVHRRSGCGSGGEPSRTWVFALTVPSEAERQRKRKGRFRQSILSGLKLRRSESKSSLASQLSKQSSFCSEAGMSTVSSAASDIHSNASESEQGAPVDATVTEMYAGEWRSDQRAGWGVSRRSDGLHYEGEWAGNKRHGYGCTTFPDGTKEEGKYKHNVLVSGKRKNLIPLRASKIREKVDRATEAAEKAADIAKQKAEIAMSRMSHARGKAEAAEGVAQKALEECRLARIAAKELSPSFHIYENGERAASASVVRVRGVGHVSAADSCVFCLFSGLECQRPKQDAKDQDHEVISTETESPELCTPDTTPPVATPELSPILSVSTSPPHSPKPAHRPRNACFMRQSAIDDQGGAEIQVMVEGRAADVLRGGANSWTDDAYPERGGSSRSTTPSLLEEQEGQINGHEQAPLSNHKPREKSSSNHKSYRTWEHSNPKPSKHALSNHKSREYSSSNHKTWDHSANHKLCEHPSSNYKPQVHILSNHRSSEHNMPNHKTSEHASTNHKSQDYISSNHSAKEQVTSGHLPREHASSNHHPKQHNLPNHKLSERAEKRDGFARGWPAESTLRWSPAHSRLAGHDEERTEEYTVDMRLQCVDSQASRGLAEDSPAPKSSRLRFRGLRPVREGSVDSVQMLDTLNVGAELEEWPLHRDLTLSPPLKSQPVALEQEGELLTLKPNSGSSSILVVMVVLLNIGSGAAVAAACSRRELSGCRFPVSIRLREDGGRLPPHHLHHRTCEPQTRRRLPTGEGRRRGKPPLSRWSERATIFGPAYVKLIHCHVLGFPRELIAPWAVAVYGVVLQPDASMQQPQHGQQLTVQTQQPSMQVGGERGHKCGACGHDISHLANPHEHQCMVNQDRSFQCTQCMKIFSQATDLLEHQCVQVEQKPFVCGVCKMGFSLLTSLAQHHNSHGNGNNPMKCSICEKTYRPGSGNVTPTSTAANPQQPSTGETSSGGAAIGASSPPSYEASAPDRPYKCSVCHKAFRHLSELTRHERVHTGEKPYKCDTCDKSFSQSSHLAHHQRTHSSERPYKCAVCEKSFKHRSHLVRHMYAHSGEHLFKCNLCEMHFKESSELLHHQCQPEGERPFRCGSCGKSFKRPSDLRQHERTHSEERPFQCEECQMSFKQQYALVRHRRTHKNTADRPFKCNLCDKGFLQPSHLLYHQQVHGMESLFKCASCQKSFSQSGELLRHKCGGEVEKPYKCDVCGKGYKKNSTLQRHQNSHCTEKPLKCSLCDKRFVSSSEFVQHRCDPTREKPLKCPDCEKRFRYSSELQRHRRVHTGEKPFKCANCDKSFKQREHLAKHQSVHSRETQFKCVWCGERFVDLAALQEHTVQHTA</sequence>
<gene>
    <name evidence="15" type="ORF">GSTENG00005190001</name>
</gene>
<feature type="region of interest" description="Disordered" evidence="13">
    <location>
        <begin position="1038"/>
        <end position="1075"/>
    </location>
</feature>
<dbReference type="InterPro" id="IPR036236">
    <property type="entry name" value="Znf_C2H2_sf"/>
</dbReference>
<dbReference type="PROSITE" id="PS00028">
    <property type="entry name" value="ZINC_FINGER_C2H2_1"/>
    <property type="match status" value="11"/>
</dbReference>
<dbReference type="Pfam" id="PF00096">
    <property type="entry name" value="zf-C2H2"/>
    <property type="match status" value="8"/>
</dbReference>
<feature type="domain" description="C2H2-type" evidence="14">
    <location>
        <begin position="1251"/>
        <end position="1278"/>
    </location>
</feature>
<evidence type="ECO:0000256" key="12">
    <source>
        <dbReference type="PROSITE-ProRule" id="PRU00042"/>
    </source>
</evidence>
<evidence type="ECO:0000313" key="15">
    <source>
        <dbReference type="EMBL" id="CAF90780.1"/>
    </source>
</evidence>
<evidence type="ECO:0000256" key="8">
    <source>
        <dbReference type="ARBA" id="ARBA00023015"/>
    </source>
</evidence>
<dbReference type="OrthoDB" id="284854at2759"/>
<keyword evidence="9" id="KW-0238">DNA-binding</keyword>
<dbReference type="Gene3D" id="2.20.110.10">
    <property type="entry name" value="Histone H3 K4-specific methyltransferase SET7/9 N-terminal domain"/>
    <property type="match status" value="1"/>
</dbReference>
<feature type="region of interest" description="Disordered" evidence="13">
    <location>
        <begin position="482"/>
        <end position="566"/>
    </location>
</feature>
<feature type="domain" description="C2H2-type" evidence="14">
    <location>
        <begin position="1137"/>
        <end position="1164"/>
    </location>
</feature>
<comment type="function">
    <text evidence="1">May be involved in transcriptional regulation.</text>
</comment>
<dbReference type="FunFam" id="3.30.160.60:FF:001217">
    <property type="entry name" value="zinc finger protein 319"/>
    <property type="match status" value="1"/>
</dbReference>
<evidence type="ECO:0000256" key="13">
    <source>
        <dbReference type="SAM" id="MobiDB-lite"/>
    </source>
</evidence>
<feature type="domain" description="C2H2-type" evidence="14">
    <location>
        <begin position="1109"/>
        <end position="1136"/>
    </location>
</feature>
<dbReference type="FunFam" id="3.30.160.60:FF:000710">
    <property type="entry name" value="Zinc finger protein 768"/>
    <property type="match status" value="1"/>
</dbReference>
<keyword evidence="10" id="KW-0804">Transcription</keyword>
<dbReference type="GO" id="GO:0000977">
    <property type="term" value="F:RNA polymerase II transcription regulatory region sequence-specific DNA binding"/>
    <property type="evidence" value="ECO:0007669"/>
    <property type="project" value="TreeGrafter"/>
</dbReference>
<feature type="domain" description="C2H2-type" evidence="14">
    <location>
        <begin position="1193"/>
        <end position="1220"/>
    </location>
</feature>
<dbReference type="GO" id="GO:0000981">
    <property type="term" value="F:DNA-binding transcription factor activity, RNA polymerase II-specific"/>
    <property type="evidence" value="ECO:0007669"/>
    <property type="project" value="TreeGrafter"/>
</dbReference>
<evidence type="ECO:0000256" key="7">
    <source>
        <dbReference type="ARBA" id="ARBA00022833"/>
    </source>
</evidence>
<protein>
    <submittedName>
        <fullName evidence="15">(spotted green pufferfish) hypothetical protein</fullName>
    </submittedName>
</protein>
<evidence type="ECO:0000256" key="4">
    <source>
        <dbReference type="ARBA" id="ARBA00022723"/>
    </source>
</evidence>
<comment type="caution">
    <text evidence="15">The sequence shown here is derived from an EMBL/GenBank/DDBJ whole genome shotgun (WGS) entry which is preliminary data.</text>
</comment>
<feature type="domain" description="C2H2-type" evidence="14">
    <location>
        <begin position="1081"/>
        <end position="1108"/>
    </location>
</feature>
<dbReference type="PROSITE" id="PS50157">
    <property type="entry name" value="ZINC_FINGER_C2H2_2"/>
    <property type="match status" value="15"/>
</dbReference>
<dbReference type="EMBL" id="CAAE01007780">
    <property type="protein sequence ID" value="CAF90780.1"/>
    <property type="molecule type" value="Genomic_DNA"/>
</dbReference>
<dbReference type="FunFam" id="3.30.160.60:FF:001049">
    <property type="entry name" value="zinc finger protein 319"/>
    <property type="match status" value="1"/>
</dbReference>
<feature type="region of interest" description="Disordered" evidence="13">
    <location>
        <begin position="832"/>
        <end position="865"/>
    </location>
</feature>
<evidence type="ECO:0000256" key="6">
    <source>
        <dbReference type="ARBA" id="ARBA00022771"/>
    </source>
</evidence>
<feature type="domain" description="C2H2-type" evidence="14">
    <location>
        <begin position="1363"/>
        <end position="1390"/>
    </location>
</feature>
<dbReference type="GO" id="GO:0032502">
    <property type="term" value="P:developmental process"/>
    <property type="evidence" value="ECO:0007669"/>
    <property type="project" value="UniProtKB-ARBA"/>
</dbReference>
<dbReference type="FunFam" id="3.30.160.60:FF:000062">
    <property type="entry name" value="RB-associated KRAB zinc finger protein-like"/>
    <property type="match status" value="1"/>
</dbReference>
<comment type="similarity">
    <text evidence="3">Belongs to the krueppel C2H2-type zinc-finger protein family.</text>
</comment>
<dbReference type="Pfam" id="PF02493">
    <property type="entry name" value="MORN"/>
    <property type="match status" value="2"/>
</dbReference>
<dbReference type="GO" id="GO:0008270">
    <property type="term" value="F:zinc ion binding"/>
    <property type="evidence" value="ECO:0007669"/>
    <property type="project" value="UniProtKB-KW"/>
</dbReference>
<dbReference type="SMART" id="SM00355">
    <property type="entry name" value="ZnF_C2H2"/>
    <property type="match status" value="15"/>
</dbReference>
<dbReference type="FunFam" id="3.30.160.60:FF:000202">
    <property type="entry name" value="Zinc finger protein 574"/>
    <property type="match status" value="1"/>
</dbReference>
<evidence type="ECO:0000259" key="14">
    <source>
        <dbReference type="PROSITE" id="PS50157"/>
    </source>
</evidence>
<feature type="domain" description="C2H2-type" evidence="14">
    <location>
        <begin position="967"/>
        <end position="994"/>
    </location>
</feature>
<keyword evidence="4" id="KW-0479">Metal-binding</keyword>
<evidence type="ECO:0000256" key="3">
    <source>
        <dbReference type="ARBA" id="ARBA00006991"/>
    </source>
</evidence>
<evidence type="ECO:0000256" key="11">
    <source>
        <dbReference type="ARBA" id="ARBA00023242"/>
    </source>
</evidence>
<dbReference type="PANTHER" id="PTHR24381:SF393">
    <property type="entry name" value="CHROMATIN-LINKED ADAPTOR FOR MSL PROTEINS, ISOFORM B"/>
    <property type="match status" value="1"/>
</dbReference>
<feature type="compositionally biased region" description="Polar residues" evidence="13">
    <location>
        <begin position="597"/>
        <end position="630"/>
    </location>
</feature>
<dbReference type="FunFam" id="2.20.110.10:FF:000001">
    <property type="entry name" value="Junctophilin"/>
    <property type="match status" value="1"/>
</dbReference>
<feature type="region of interest" description="Disordered" evidence="13">
    <location>
        <begin position="593"/>
        <end position="657"/>
    </location>
</feature>
<keyword evidence="7" id="KW-0862">Zinc</keyword>
<feature type="compositionally biased region" description="Polar residues" evidence="13">
    <location>
        <begin position="1038"/>
        <end position="1051"/>
    </location>
</feature>
<evidence type="ECO:0000256" key="10">
    <source>
        <dbReference type="ARBA" id="ARBA00023163"/>
    </source>
</evidence>
<keyword evidence="11" id="KW-0539">Nucleus</keyword>
<dbReference type="SMART" id="SM00698">
    <property type="entry name" value="MORN"/>
    <property type="match status" value="2"/>
</dbReference>
<dbReference type="FunFam" id="3.30.160.60:FF:000788">
    <property type="entry name" value="Zinc finger protein 574"/>
    <property type="match status" value="1"/>
</dbReference>
<feature type="region of interest" description="Disordered" evidence="13">
    <location>
        <begin position="77"/>
        <end position="123"/>
    </location>
</feature>
<dbReference type="GO" id="GO:0005634">
    <property type="term" value="C:nucleus"/>
    <property type="evidence" value="ECO:0007669"/>
    <property type="project" value="UniProtKB-SubCell"/>
</dbReference>
<keyword evidence="6 12" id="KW-0863">Zinc-finger</keyword>
<feature type="domain" description="C2H2-type" evidence="14">
    <location>
        <begin position="1165"/>
        <end position="1192"/>
    </location>
</feature>
<dbReference type="FunFam" id="3.30.160.60:FF:001134">
    <property type="entry name" value="Zinc finger protein 70"/>
    <property type="match status" value="1"/>
</dbReference>
<evidence type="ECO:0000256" key="1">
    <source>
        <dbReference type="ARBA" id="ARBA00003767"/>
    </source>
</evidence>
<evidence type="ECO:0000256" key="9">
    <source>
        <dbReference type="ARBA" id="ARBA00023125"/>
    </source>
</evidence>
<keyword evidence="5" id="KW-0677">Repeat</keyword>
<reference evidence="15" key="1">
    <citation type="journal article" date="2004" name="Nature">
        <title>Genome duplication in the teleost fish Tetraodon nigroviridis reveals the early vertebrate proto-karyotype.</title>
        <authorList>
            <person name="Jaillon O."/>
            <person name="Aury J.-M."/>
            <person name="Brunet F."/>
            <person name="Petit J.-L."/>
            <person name="Stange-Thomann N."/>
            <person name="Mauceli E."/>
            <person name="Bouneau L."/>
            <person name="Fischer C."/>
            <person name="Ozouf-Costaz C."/>
            <person name="Bernot A."/>
            <person name="Nicaud S."/>
            <person name="Jaffe D."/>
            <person name="Fisher S."/>
            <person name="Lutfalla G."/>
            <person name="Dossat C."/>
            <person name="Segurens B."/>
            <person name="Dasilva C."/>
            <person name="Salanoubat M."/>
            <person name="Levy M."/>
            <person name="Boudet N."/>
            <person name="Castellano S."/>
            <person name="Anthouard V."/>
            <person name="Jubin C."/>
            <person name="Castelli V."/>
            <person name="Katinka M."/>
            <person name="Vacherie B."/>
            <person name="Biemont C."/>
            <person name="Skalli Z."/>
            <person name="Cattolico L."/>
            <person name="Poulain J."/>
            <person name="De Berardinis V."/>
            <person name="Cruaud C."/>
            <person name="Duprat S."/>
            <person name="Brottier P."/>
            <person name="Coutanceau J.-P."/>
            <person name="Gouzy J."/>
            <person name="Parra G."/>
            <person name="Lardier G."/>
            <person name="Chapple C."/>
            <person name="McKernan K.J."/>
            <person name="McEwan P."/>
            <person name="Bosak S."/>
            <person name="Kellis M."/>
            <person name="Volff J.-N."/>
            <person name="Guigo R."/>
            <person name="Zody M.C."/>
            <person name="Mesirov J."/>
            <person name="Lindblad-Toh K."/>
            <person name="Birren B."/>
            <person name="Nusbaum C."/>
            <person name="Kahn D."/>
            <person name="Robinson-Rechavi M."/>
            <person name="Laudet V."/>
            <person name="Schachter V."/>
            <person name="Quetier F."/>
            <person name="Saurin W."/>
            <person name="Scarpelli C."/>
            <person name="Wincker P."/>
            <person name="Lander E.S."/>
            <person name="Weissenbach J."/>
            <person name="Roest Crollius H."/>
        </authorList>
    </citation>
    <scope>NUCLEOTIDE SEQUENCE [LARGE SCALE GENOMIC DNA]</scope>
</reference>
<keyword evidence="8" id="KW-0805">Transcription regulation</keyword>
<dbReference type="FunFam" id="3.30.160.60:FF:001270">
    <property type="entry name" value="zinc finger protein 583 isoform X1"/>
    <property type="match status" value="1"/>
</dbReference>
<reference evidence="15" key="2">
    <citation type="submission" date="2004-02" db="EMBL/GenBank/DDBJ databases">
        <authorList>
            <consortium name="Genoscope"/>
            <consortium name="Whitehead Institute Centre for Genome Research"/>
        </authorList>
    </citation>
    <scope>NUCLEOTIDE SEQUENCE</scope>
</reference>
<dbReference type="Gene3D" id="3.30.160.60">
    <property type="entry name" value="Classic Zinc Finger"/>
    <property type="match status" value="12"/>
</dbReference>
<dbReference type="PANTHER" id="PTHR24381">
    <property type="entry name" value="ZINC FINGER PROTEIN"/>
    <property type="match status" value="1"/>
</dbReference>
<dbReference type="KEGG" id="tng:GSTEN00005190G001"/>
<feature type="domain" description="C2H2-type" evidence="14">
    <location>
        <begin position="995"/>
        <end position="1022"/>
    </location>
</feature>
<feature type="domain" description="C2H2-type" evidence="14">
    <location>
        <begin position="1279"/>
        <end position="1306"/>
    </location>
</feature>
<feature type="non-terminal residue" evidence="15">
    <location>
        <position position="1"/>
    </location>
</feature>
<dbReference type="SUPFAM" id="SSF57667">
    <property type="entry name" value="beta-beta-alpha zinc fingers"/>
    <property type="match status" value="9"/>
</dbReference>
<feature type="domain" description="C2H2-type" evidence="14">
    <location>
        <begin position="1419"/>
        <end position="1443"/>
    </location>
</feature>